<evidence type="ECO:0000313" key="4">
    <source>
        <dbReference type="Proteomes" id="UP000241595"/>
    </source>
</evidence>
<sequence>MTQTRVARRIRASPAAVYRALVDADAVAAWRVPDGMSAVVHEFDARAGGRFRVSLTYESADRLGKTAAATDTYHGRFVELVPDERVVEELEFETADPAFAGAMRVTTTLAGADGGTDVAMLHQGVPPGVSPQDNELGTRMALDKLAALVESRSASAIT</sequence>
<dbReference type="Proteomes" id="UP000241595">
    <property type="component" value="Unassembled WGS sequence"/>
</dbReference>
<proteinExistence type="inferred from homology"/>
<comment type="similarity">
    <text evidence="1">Belongs to the AHA1 family.</text>
</comment>
<gene>
    <name evidence="3" type="ORF">MTAB308_2671</name>
</gene>
<evidence type="ECO:0000259" key="2">
    <source>
        <dbReference type="Pfam" id="PF08327"/>
    </source>
</evidence>
<name>A0A2U3NCF6_9MYCO</name>
<dbReference type="SUPFAM" id="SSF55961">
    <property type="entry name" value="Bet v1-like"/>
    <property type="match status" value="1"/>
</dbReference>
<reference evidence="3 4" key="1">
    <citation type="submission" date="2017-01" db="EMBL/GenBank/DDBJ databases">
        <authorList>
            <consortium name="Urmite Genomes"/>
        </authorList>
    </citation>
    <scope>NUCLEOTIDE SEQUENCE [LARGE SCALE GENOMIC DNA]</scope>
    <source>
        <strain evidence="3 4">AB308</strain>
    </source>
</reference>
<evidence type="ECO:0000256" key="1">
    <source>
        <dbReference type="ARBA" id="ARBA00006817"/>
    </source>
</evidence>
<dbReference type="OrthoDB" id="9786557at2"/>
<dbReference type="STRING" id="1841859.GCA_900157385_02667"/>
<dbReference type="AlphaFoldDB" id="A0A2U3NCF6"/>
<organism evidence="3 4">
    <name type="scientific">Mycobacterium terramassiliense</name>
    <dbReference type="NCBI Taxonomy" id="1841859"/>
    <lineage>
        <taxon>Bacteria</taxon>
        <taxon>Bacillati</taxon>
        <taxon>Actinomycetota</taxon>
        <taxon>Actinomycetes</taxon>
        <taxon>Mycobacteriales</taxon>
        <taxon>Mycobacteriaceae</taxon>
        <taxon>Mycobacterium</taxon>
    </lineage>
</organism>
<feature type="domain" description="Activator of Hsp90 ATPase homologue 1/2-like C-terminal" evidence="2">
    <location>
        <begin position="12"/>
        <end position="150"/>
    </location>
</feature>
<dbReference type="RefSeq" id="WP_077099843.1">
    <property type="nucleotide sequence ID" value="NZ_LT717700.1"/>
</dbReference>
<keyword evidence="4" id="KW-1185">Reference proteome</keyword>
<dbReference type="InterPro" id="IPR013538">
    <property type="entry name" value="ASHA1/2-like_C"/>
</dbReference>
<dbReference type="Gene3D" id="3.30.530.20">
    <property type="match status" value="1"/>
</dbReference>
<dbReference type="InterPro" id="IPR023393">
    <property type="entry name" value="START-like_dom_sf"/>
</dbReference>
<protein>
    <submittedName>
        <fullName evidence="3">Uncharacterized conserved protein YndB, AHSA1/START domain</fullName>
    </submittedName>
</protein>
<dbReference type="EMBL" id="FTRV01000011">
    <property type="protein sequence ID" value="SPM29180.1"/>
    <property type="molecule type" value="Genomic_DNA"/>
</dbReference>
<evidence type="ECO:0000313" key="3">
    <source>
        <dbReference type="EMBL" id="SPM29180.1"/>
    </source>
</evidence>
<accession>A0A2U3NCF6</accession>
<dbReference type="Pfam" id="PF08327">
    <property type="entry name" value="AHSA1"/>
    <property type="match status" value="1"/>
</dbReference>